<proteinExistence type="predicted"/>
<organism evidence="2 3">
    <name type="scientific">Glycomyces endophyticus</name>
    <dbReference type="NCBI Taxonomy" id="480996"/>
    <lineage>
        <taxon>Bacteria</taxon>
        <taxon>Bacillati</taxon>
        <taxon>Actinomycetota</taxon>
        <taxon>Actinomycetes</taxon>
        <taxon>Glycomycetales</taxon>
        <taxon>Glycomycetaceae</taxon>
        <taxon>Glycomyces</taxon>
    </lineage>
</organism>
<sequence>MIAGIVSSVAATMLIWAAALVWNNRGHLVAGLYSVMLRARVRVSVAALLRMEIDGRFVVFHTKRTPGTYGPPGGVFKFRDSAREALDRFQFEEERQPRDPKSAYRDLRGYLPAMSIGGFLHWLSSGDGRESSTECLRRELDEELAEIGLADFRDLVPNLTFRPVRRVVEAPRKVPGWGYRQLRHIEVHELDLDSEGALEFVNEIRTAEEAGAGGLHLVSADDINRGRHEYSILGSQTCYLIRNRKLRQDPPRMAS</sequence>
<evidence type="ECO:0000313" key="2">
    <source>
        <dbReference type="EMBL" id="GAA1683421.1"/>
    </source>
</evidence>
<accession>A0ABN2H7X8</accession>
<comment type="caution">
    <text evidence="2">The sequence shown here is derived from an EMBL/GenBank/DDBJ whole genome shotgun (WGS) entry which is preliminary data.</text>
</comment>
<evidence type="ECO:0000259" key="1">
    <source>
        <dbReference type="Pfam" id="PF18167"/>
    </source>
</evidence>
<dbReference type="InterPro" id="IPR015797">
    <property type="entry name" value="NUDIX_hydrolase-like_dom_sf"/>
</dbReference>
<dbReference type="InterPro" id="IPR040829">
    <property type="entry name" value="Cap16_NUDIX"/>
</dbReference>
<reference evidence="2 3" key="1">
    <citation type="journal article" date="2019" name="Int. J. Syst. Evol. Microbiol.">
        <title>The Global Catalogue of Microorganisms (GCM) 10K type strain sequencing project: providing services to taxonomists for standard genome sequencing and annotation.</title>
        <authorList>
            <consortium name="The Broad Institute Genomics Platform"/>
            <consortium name="The Broad Institute Genome Sequencing Center for Infectious Disease"/>
            <person name="Wu L."/>
            <person name="Ma J."/>
        </authorList>
    </citation>
    <scope>NUCLEOTIDE SEQUENCE [LARGE SCALE GENOMIC DNA]</scope>
    <source>
        <strain evidence="2 3">JCM 16001</strain>
    </source>
</reference>
<gene>
    <name evidence="2" type="ORF">GCM10009830_33300</name>
</gene>
<dbReference type="SUPFAM" id="SSF55811">
    <property type="entry name" value="Nudix"/>
    <property type="match status" value="1"/>
</dbReference>
<dbReference type="Pfam" id="PF18167">
    <property type="entry name" value="Sa_NUDIX"/>
    <property type="match status" value="1"/>
</dbReference>
<evidence type="ECO:0000313" key="3">
    <source>
        <dbReference type="Proteomes" id="UP001499851"/>
    </source>
</evidence>
<dbReference type="EMBL" id="BAAAQF010000012">
    <property type="protein sequence ID" value="GAA1683421.1"/>
    <property type="molecule type" value="Genomic_DNA"/>
</dbReference>
<feature type="domain" description="CD-NTase-associated protein 16 NUDIX" evidence="1">
    <location>
        <begin position="40"/>
        <end position="226"/>
    </location>
</feature>
<name>A0ABN2H7X8_9ACTN</name>
<keyword evidence="3" id="KW-1185">Reference proteome</keyword>
<dbReference type="Proteomes" id="UP001499851">
    <property type="component" value="Unassembled WGS sequence"/>
</dbReference>
<protein>
    <recommendedName>
        <fullName evidence="1">CD-NTase-associated protein 16 NUDIX domain-containing protein</fullName>
    </recommendedName>
</protein>